<organism evidence="14 15">
    <name type="scientific">Saccharospirillum mangrovi</name>
    <dbReference type="NCBI Taxonomy" id="2161747"/>
    <lineage>
        <taxon>Bacteria</taxon>
        <taxon>Pseudomonadati</taxon>
        <taxon>Pseudomonadota</taxon>
        <taxon>Gammaproteobacteria</taxon>
        <taxon>Oceanospirillales</taxon>
        <taxon>Saccharospirillaceae</taxon>
        <taxon>Saccharospirillum</taxon>
    </lineage>
</organism>
<dbReference type="NCBIfam" id="TIGR00174">
    <property type="entry name" value="miaA"/>
    <property type="match status" value="1"/>
</dbReference>
<dbReference type="InterPro" id="IPR039657">
    <property type="entry name" value="Dimethylallyltransferase"/>
</dbReference>
<dbReference type="Gene3D" id="3.40.50.300">
    <property type="entry name" value="P-loop containing nucleotide triphosphate hydrolases"/>
    <property type="match status" value="1"/>
</dbReference>
<evidence type="ECO:0000256" key="13">
    <source>
        <dbReference type="RuleBase" id="RU003785"/>
    </source>
</evidence>
<dbReference type="Gene3D" id="1.10.20.140">
    <property type="match status" value="1"/>
</dbReference>
<sequence length="320" mass="35593">MKPIICLMGPTASGKTGLAVELAKQLDGEVISVDSALVYRGMDIGTAKPTAKEQQGIPHHLLDIIDPSESYSVSAFRDDAMALIKDITARGKQPILAGGTMLYFRGLLSNLAPLPPAQAELRADLERRGEQKGWASLHAELTRLDPDAAAGIHPNNRQRLVRALEVCLSTGQPLSALWQEKAPMLPAGEVAPDFPWPVAQFAVQPLERTTLHQRIEQRFDAMLAQGFEAEVRALYERGDLHVNHPSIRCVGYRQMWDYISGNLSWDEMRAQGLAATRQLAKRQLTWLRGWRNLTSFDTLSPNLRAEVVARLNEITRQDYV</sequence>
<accession>A0ABV7ZZC3</accession>
<evidence type="ECO:0000256" key="11">
    <source>
        <dbReference type="RuleBase" id="RU003783"/>
    </source>
</evidence>
<evidence type="ECO:0000313" key="15">
    <source>
        <dbReference type="Proteomes" id="UP001595617"/>
    </source>
</evidence>
<evidence type="ECO:0000256" key="3">
    <source>
        <dbReference type="ARBA" id="ARBA00005842"/>
    </source>
</evidence>
<keyword evidence="6 10" id="KW-0547">Nucleotide-binding</keyword>
<comment type="similarity">
    <text evidence="3 10 13">Belongs to the IPP transferase family.</text>
</comment>
<feature type="site" description="Interaction with substrate tRNA" evidence="10">
    <location>
        <position position="122"/>
    </location>
</feature>
<feature type="region of interest" description="Interaction with substrate tRNA" evidence="10">
    <location>
        <begin position="158"/>
        <end position="162"/>
    </location>
</feature>
<feature type="region of interest" description="Interaction with substrate tRNA" evidence="10">
    <location>
        <begin position="34"/>
        <end position="37"/>
    </location>
</feature>
<dbReference type="PANTHER" id="PTHR11088:SF60">
    <property type="entry name" value="TRNA DIMETHYLALLYLTRANSFERASE"/>
    <property type="match status" value="1"/>
</dbReference>
<evidence type="ECO:0000313" key="14">
    <source>
        <dbReference type="EMBL" id="MFC3853913.1"/>
    </source>
</evidence>
<dbReference type="Proteomes" id="UP001595617">
    <property type="component" value="Unassembled WGS sequence"/>
</dbReference>
<reference evidence="15" key="1">
    <citation type="journal article" date="2019" name="Int. J. Syst. Evol. Microbiol.">
        <title>The Global Catalogue of Microorganisms (GCM) 10K type strain sequencing project: providing services to taxonomists for standard genome sequencing and annotation.</title>
        <authorList>
            <consortium name="The Broad Institute Genomics Platform"/>
            <consortium name="The Broad Institute Genome Sequencing Center for Infectious Disease"/>
            <person name="Wu L."/>
            <person name="Ma J."/>
        </authorList>
    </citation>
    <scope>NUCLEOTIDE SEQUENCE [LARGE SCALE GENOMIC DNA]</scope>
    <source>
        <strain evidence="15">IBRC 10765</strain>
    </source>
</reference>
<dbReference type="InterPro" id="IPR027417">
    <property type="entry name" value="P-loop_NTPase"/>
</dbReference>
<keyword evidence="4 10" id="KW-0808">Transferase</keyword>
<comment type="cofactor">
    <cofactor evidence="1 10">
        <name>Mg(2+)</name>
        <dbReference type="ChEBI" id="CHEBI:18420"/>
    </cofactor>
</comment>
<keyword evidence="7 10" id="KW-0067">ATP-binding</keyword>
<evidence type="ECO:0000256" key="8">
    <source>
        <dbReference type="ARBA" id="ARBA00022842"/>
    </source>
</evidence>
<dbReference type="GO" id="GO:0052381">
    <property type="term" value="F:tRNA dimethylallyltransferase activity"/>
    <property type="evidence" value="ECO:0007669"/>
    <property type="project" value="UniProtKB-EC"/>
</dbReference>
<keyword evidence="5 10" id="KW-0819">tRNA processing</keyword>
<comment type="subunit">
    <text evidence="10">Monomer.</text>
</comment>
<evidence type="ECO:0000256" key="7">
    <source>
        <dbReference type="ARBA" id="ARBA00022840"/>
    </source>
</evidence>
<feature type="region of interest" description="Interaction with substrate tRNA" evidence="10">
    <location>
        <begin position="248"/>
        <end position="253"/>
    </location>
</feature>
<evidence type="ECO:0000256" key="4">
    <source>
        <dbReference type="ARBA" id="ARBA00022679"/>
    </source>
</evidence>
<evidence type="ECO:0000256" key="5">
    <source>
        <dbReference type="ARBA" id="ARBA00022694"/>
    </source>
</evidence>
<dbReference type="InterPro" id="IPR018022">
    <property type="entry name" value="IPT"/>
</dbReference>
<evidence type="ECO:0000256" key="9">
    <source>
        <dbReference type="ARBA" id="ARBA00049563"/>
    </source>
</evidence>
<dbReference type="HAMAP" id="MF_00185">
    <property type="entry name" value="IPP_trans"/>
    <property type="match status" value="1"/>
</dbReference>
<evidence type="ECO:0000256" key="2">
    <source>
        <dbReference type="ARBA" id="ARBA00003213"/>
    </source>
</evidence>
<feature type="site" description="Interaction with substrate tRNA" evidence="10">
    <location>
        <position position="100"/>
    </location>
</feature>
<name>A0ABV7ZZC3_9GAMM</name>
<proteinExistence type="inferred from homology"/>
<evidence type="ECO:0000256" key="10">
    <source>
        <dbReference type="HAMAP-Rule" id="MF_00185"/>
    </source>
</evidence>
<comment type="function">
    <text evidence="2 10 12">Catalyzes the transfer of a dimethylallyl group onto the adenine at position 37 in tRNAs that read codons beginning with uridine, leading to the formation of N6-(dimethylallyl)adenosine (i(6)A).</text>
</comment>
<comment type="caution">
    <text evidence="14">The sequence shown here is derived from an EMBL/GenBank/DDBJ whole genome shotgun (WGS) entry which is preliminary data.</text>
</comment>
<comment type="caution">
    <text evidence="10">Lacks conserved residue(s) required for the propagation of feature annotation.</text>
</comment>
<comment type="catalytic activity">
    <reaction evidence="9 10 11">
        <text>adenosine(37) in tRNA + dimethylallyl diphosphate = N(6)-dimethylallyladenosine(37) in tRNA + diphosphate</text>
        <dbReference type="Rhea" id="RHEA:26482"/>
        <dbReference type="Rhea" id="RHEA-COMP:10162"/>
        <dbReference type="Rhea" id="RHEA-COMP:10375"/>
        <dbReference type="ChEBI" id="CHEBI:33019"/>
        <dbReference type="ChEBI" id="CHEBI:57623"/>
        <dbReference type="ChEBI" id="CHEBI:74411"/>
        <dbReference type="ChEBI" id="CHEBI:74415"/>
        <dbReference type="EC" id="2.5.1.75"/>
    </reaction>
</comment>
<evidence type="ECO:0000256" key="12">
    <source>
        <dbReference type="RuleBase" id="RU003784"/>
    </source>
</evidence>
<gene>
    <name evidence="10 14" type="primary">miaA</name>
    <name evidence="14" type="ORF">ACFOOG_13795</name>
</gene>
<feature type="binding site" evidence="10">
    <location>
        <begin position="11"/>
        <end position="16"/>
    </location>
    <ligand>
        <name>substrate</name>
    </ligand>
</feature>
<keyword evidence="15" id="KW-1185">Reference proteome</keyword>
<dbReference type="EC" id="2.5.1.75" evidence="10"/>
<feature type="binding site" evidence="10">
    <location>
        <begin position="9"/>
        <end position="16"/>
    </location>
    <ligand>
        <name>ATP</name>
        <dbReference type="ChEBI" id="CHEBI:30616"/>
    </ligand>
</feature>
<dbReference type="Pfam" id="PF01715">
    <property type="entry name" value="IPPT"/>
    <property type="match status" value="1"/>
</dbReference>
<evidence type="ECO:0000256" key="6">
    <source>
        <dbReference type="ARBA" id="ARBA00022741"/>
    </source>
</evidence>
<keyword evidence="8 10" id="KW-0460">Magnesium</keyword>
<evidence type="ECO:0000256" key="1">
    <source>
        <dbReference type="ARBA" id="ARBA00001946"/>
    </source>
</evidence>
<dbReference type="PANTHER" id="PTHR11088">
    <property type="entry name" value="TRNA DIMETHYLALLYLTRANSFERASE"/>
    <property type="match status" value="1"/>
</dbReference>
<dbReference type="RefSeq" id="WP_380697666.1">
    <property type="nucleotide sequence ID" value="NZ_JBHRYR010000004.1"/>
</dbReference>
<protein>
    <recommendedName>
        <fullName evidence="10">tRNA dimethylallyltransferase</fullName>
        <ecNumber evidence="10">2.5.1.75</ecNumber>
    </recommendedName>
    <alternativeName>
        <fullName evidence="10">Dimethylallyl diphosphate:tRNA dimethylallyltransferase</fullName>
        <shortName evidence="10">DMAPP:tRNA dimethylallyltransferase</shortName>
        <shortName evidence="10">DMATase</shortName>
    </alternativeName>
    <alternativeName>
        <fullName evidence="10">Isopentenyl-diphosphate:tRNA isopentenyltransferase</fullName>
        <shortName evidence="10">IPP transferase</shortName>
        <shortName evidence="10">IPPT</shortName>
        <shortName evidence="10">IPTase</shortName>
    </alternativeName>
</protein>
<dbReference type="SUPFAM" id="SSF52540">
    <property type="entry name" value="P-loop containing nucleoside triphosphate hydrolases"/>
    <property type="match status" value="1"/>
</dbReference>
<dbReference type="EMBL" id="JBHRYR010000004">
    <property type="protein sequence ID" value="MFC3853913.1"/>
    <property type="molecule type" value="Genomic_DNA"/>
</dbReference>